<protein>
    <submittedName>
        <fullName evidence="2">Uncharacterized protein</fullName>
    </submittedName>
</protein>
<comment type="caution">
    <text evidence="2">The sequence shown here is derived from an EMBL/GenBank/DDBJ whole genome shotgun (WGS) entry which is preliminary data.</text>
</comment>
<evidence type="ECO:0000256" key="1">
    <source>
        <dbReference type="SAM" id="Phobius"/>
    </source>
</evidence>
<dbReference type="RefSeq" id="WP_132828090.1">
    <property type="nucleotide sequence ID" value="NZ_SMFP01000003.1"/>
</dbReference>
<organism evidence="2 3">
    <name type="scientific">Antarcticimicrobium sediminis</name>
    <dbReference type="NCBI Taxonomy" id="2546227"/>
    <lineage>
        <taxon>Bacteria</taxon>
        <taxon>Pseudomonadati</taxon>
        <taxon>Pseudomonadota</taxon>
        <taxon>Alphaproteobacteria</taxon>
        <taxon>Rhodobacterales</taxon>
        <taxon>Paracoccaceae</taxon>
        <taxon>Antarcticimicrobium</taxon>
    </lineage>
</organism>
<reference evidence="2 3" key="1">
    <citation type="submission" date="2019-03" db="EMBL/GenBank/DDBJ databases">
        <authorList>
            <person name="Zhang S."/>
        </authorList>
    </citation>
    <scope>NUCLEOTIDE SEQUENCE [LARGE SCALE GENOMIC DNA]</scope>
    <source>
        <strain evidence="2 3">S4J41</strain>
    </source>
</reference>
<feature type="transmembrane region" description="Helical" evidence="1">
    <location>
        <begin position="94"/>
        <end position="114"/>
    </location>
</feature>
<evidence type="ECO:0000313" key="3">
    <source>
        <dbReference type="Proteomes" id="UP000294662"/>
    </source>
</evidence>
<sequence>MSIPFEIPAHFVTAEKLGQVVRFGAILKDTETGRIVAHMQETGFLNQLANLPANAFLSPVSTLSSVASNYQLYRVDQKITAMQQMLSGLQSMQIANLALAGLGIGISVAGFAVIKSRIDKVSTKIDNLESLISREFEDQRLRELKNLEADLDGQLDHAEEGWTSTDGLRIWTRVADRLNDMVYYYPKLIEEHLAAQTPDLKLAGYLLERYRVLAATRVECLVLIGELESARDFSRRFMARNARLLDPVSPLDLARRRAATAEGDALTREAAFRREIEPARQFTAAIREFQDLSETRPLLIETLIEKRLNGRDYIEQLRAEKETPLLLLPAA</sequence>
<name>A0A4V2Z8C6_9RHOB</name>
<evidence type="ECO:0000313" key="2">
    <source>
        <dbReference type="EMBL" id="TDE39836.1"/>
    </source>
</evidence>
<accession>A0A4V2Z8C6</accession>
<keyword evidence="1" id="KW-0812">Transmembrane</keyword>
<keyword evidence="1" id="KW-0472">Membrane</keyword>
<dbReference type="Proteomes" id="UP000294662">
    <property type="component" value="Unassembled WGS sequence"/>
</dbReference>
<dbReference type="AlphaFoldDB" id="A0A4V2Z8C6"/>
<proteinExistence type="predicted"/>
<dbReference type="OrthoDB" id="7060592at2"/>
<keyword evidence="3" id="KW-1185">Reference proteome</keyword>
<keyword evidence="1" id="KW-1133">Transmembrane helix</keyword>
<dbReference type="EMBL" id="SMFP01000003">
    <property type="protein sequence ID" value="TDE39836.1"/>
    <property type="molecule type" value="Genomic_DNA"/>
</dbReference>
<gene>
    <name evidence="2" type="ORF">E1B25_07255</name>
</gene>